<dbReference type="SMART" id="SM00347">
    <property type="entry name" value="HTH_MARR"/>
    <property type="match status" value="1"/>
</dbReference>
<evidence type="ECO:0000313" key="3">
    <source>
        <dbReference type="Proteomes" id="UP000655208"/>
    </source>
</evidence>
<feature type="domain" description="HTH marR-type" evidence="1">
    <location>
        <begin position="12"/>
        <end position="137"/>
    </location>
</feature>
<dbReference type="AlphaFoldDB" id="A0A917SYD9"/>
<keyword evidence="3" id="KW-1185">Reference proteome</keyword>
<reference evidence="2" key="2">
    <citation type="submission" date="2020-09" db="EMBL/GenBank/DDBJ databases">
        <authorList>
            <person name="Sun Q."/>
            <person name="Zhou Y."/>
        </authorList>
    </citation>
    <scope>NUCLEOTIDE SEQUENCE</scope>
    <source>
        <strain evidence="2">CGMCC 4.7308</strain>
    </source>
</reference>
<dbReference type="EMBL" id="BMNA01000004">
    <property type="protein sequence ID" value="GGM02509.1"/>
    <property type="molecule type" value="Genomic_DNA"/>
</dbReference>
<name>A0A917SYD9_9ACTN</name>
<accession>A0A917SYD9</accession>
<dbReference type="InterPro" id="IPR036390">
    <property type="entry name" value="WH_DNA-bd_sf"/>
</dbReference>
<dbReference type="InterPro" id="IPR039422">
    <property type="entry name" value="MarR/SlyA-like"/>
</dbReference>
<dbReference type="InterPro" id="IPR000835">
    <property type="entry name" value="HTH_MarR-typ"/>
</dbReference>
<protein>
    <recommendedName>
        <fullName evidence="1">HTH marR-type domain-containing protein</fullName>
    </recommendedName>
</protein>
<reference evidence="2" key="1">
    <citation type="journal article" date="2014" name="Int. J. Syst. Evol. Microbiol.">
        <title>Complete genome sequence of Corynebacterium casei LMG S-19264T (=DSM 44701T), isolated from a smear-ripened cheese.</title>
        <authorList>
            <consortium name="US DOE Joint Genome Institute (JGI-PGF)"/>
            <person name="Walter F."/>
            <person name="Albersmeier A."/>
            <person name="Kalinowski J."/>
            <person name="Ruckert C."/>
        </authorList>
    </citation>
    <scope>NUCLEOTIDE SEQUENCE</scope>
    <source>
        <strain evidence="2">CGMCC 4.7308</strain>
    </source>
</reference>
<dbReference type="PANTHER" id="PTHR33164">
    <property type="entry name" value="TRANSCRIPTIONAL REGULATOR, MARR FAMILY"/>
    <property type="match status" value="1"/>
</dbReference>
<dbReference type="PROSITE" id="PS50995">
    <property type="entry name" value="HTH_MARR_2"/>
    <property type="match status" value="1"/>
</dbReference>
<dbReference type="GO" id="GO:0006950">
    <property type="term" value="P:response to stress"/>
    <property type="evidence" value="ECO:0007669"/>
    <property type="project" value="TreeGrafter"/>
</dbReference>
<dbReference type="GO" id="GO:0003700">
    <property type="term" value="F:DNA-binding transcription factor activity"/>
    <property type="evidence" value="ECO:0007669"/>
    <property type="project" value="InterPro"/>
</dbReference>
<dbReference type="SUPFAM" id="SSF46785">
    <property type="entry name" value="Winged helix' DNA-binding domain"/>
    <property type="match status" value="1"/>
</dbReference>
<evidence type="ECO:0000313" key="2">
    <source>
        <dbReference type="EMBL" id="GGM02509.1"/>
    </source>
</evidence>
<dbReference type="Pfam" id="PF12802">
    <property type="entry name" value="MarR_2"/>
    <property type="match status" value="1"/>
</dbReference>
<sequence>MGDAEDATVTAAAAALRELILAGEKYRQVASAHLGLDVGAAQAVSYLYSRGAMGQRDLGVLLGFNTSSITALVDRLERDRIARRLPHPTDRRRTVLQLTEDGRAAVDALGPWFVAAFDDIEPAAMPTVTAALSTIAENLRVQTQDMAARRPAKASGADGR</sequence>
<comment type="caution">
    <text evidence="2">The sequence shown here is derived from an EMBL/GenBank/DDBJ whole genome shotgun (WGS) entry which is preliminary data.</text>
</comment>
<gene>
    <name evidence="2" type="ORF">GCM10011594_23260</name>
</gene>
<dbReference type="RefSeq" id="WP_188941694.1">
    <property type="nucleotide sequence ID" value="NZ_BMNA01000004.1"/>
</dbReference>
<evidence type="ECO:0000259" key="1">
    <source>
        <dbReference type="PROSITE" id="PS50995"/>
    </source>
</evidence>
<dbReference type="Gene3D" id="1.10.10.10">
    <property type="entry name" value="Winged helix-like DNA-binding domain superfamily/Winged helix DNA-binding domain"/>
    <property type="match status" value="1"/>
</dbReference>
<dbReference type="PANTHER" id="PTHR33164:SF43">
    <property type="entry name" value="HTH-TYPE TRANSCRIPTIONAL REPRESSOR YETL"/>
    <property type="match status" value="1"/>
</dbReference>
<proteinExistence type="predicted"/>
<dbReference type="Proteomes" id="UP000655208">
    <property type="component" value="Unassembled WGS sequence"/>
</dbReference>
<organism evidence="2 3">
    <name type="scientific">Nakamurella endophytica</name>
    <dbReference type="NCBI Taxonomy" id="1748367"/>
    <lineage>
        <taxon>Bacteria</taxon>
        <taxon>Bacillati</taxon>
        <taxon>Actinomycetota</taxon>
        <taxon>Actinomycetes</taxon>
        <taxon>Nakamurellales</taxon>
        <taxon>Nakamurellaceae</taxon>
        <taxon>Nakamurella</taxon>
    </lineage>
</organism>
<dbReference type="InterPro" id="IPR036388">
    <property type="entry name" value="WH-like_DNA-bd_sf"/>
</dbReference>